<dbReference type="Proteomes" id="UP000243515">
    <property type="component" value="Unassembled WGS sequence"/>
</dbReference>
<dbReference type="InterPro" id="IPR014031">
    <property type="entry name" value="Ketoacyl_synth_C"/>
</dbReference>
<dbReference type="SUPFAM" id="SSF47336">
    <property type="entry name" value="ACP-like"/>
    <property type="match status" value="2"/>
</dbReference>
<dbReference type="CDD" id="cd00833">
    <property type="entry name" value="PKS"/>
    <property type="match status" value="1"/>
</dbReference>
<dbReference type="InterPro" id="IPR011032">
    <property type="entry name" value="GroES-like_sf"/>
</dbReference>
<dbReference type="Pfam" id="PF00668">
    <property type="entry name" value="Condensation"/>
    <property type="match status" value="1"/>
</dbReference>
<dbReference type="Pfam" id="PF00501">
    <property type="entry name" value="AMP-binding"/>
    <property type="match status" value="1"/>
</dbReference>
<dbReference type="InterPro" id="IPR014043">
    <property type="entry name" value="Acyl_transferase_dom"/>
</dbReference>
<evidence type="ECO:0000256" key="6">
    <source>
        <dbReference type="ARBA" id="ARBA00029443"/>
    </source>
</evidence>
<dbReference type="InterPro" id="IPR049551">
    <property type="entry name" value="PKS_DH_C"/>
</dbReference>
<dbReference type="GO" id="GO:0016874">
    <property type="term" value="F:ligase activity"/>
    <property type="evidence" value="ECO:0007669"/>
    <property type="project" value="UniProtKB-KW"/>
</dbReference>
<dbReference type="EMBL" id="NPHW01005043">
    <property type="protein sequence ID" value="OXV07164.1"/>
    <property type="molecule type" value="Genomic_DNA"/>
</dbReference>
<dbReference type="InterPro" id="IPR016039">
    <property type="entry name" value="Thiolase-like"/>
</dbReference>
<evidence type="ECO:0000259" key="12">
    <source>
        <dbReference type="PROSITE" id="PS52019"/>
    </source>
</evidence>
<keyword evidence="1" id="KW-0596">Phosphopantetheine</keyword>
<dbReference type="InterPro" id="IPR042104">
    <property type="entry name" value="PKS_dehydratase_sf"/>
</dbReference>
<dbReference type="InterPro" id="IPR020845">
    <property type="entry name" value="AMP-binding_CS"/>
</dbReference>
<dbReference type="InterPro" id="IPR020807">
    <property type="entry name" value="PKS_DH"/>
</dbReference>
<evidence type="ECO:0000313" key="13">
    <source>
        <dbReference type="EMBL" id="OXV07164.1"/>
    </source>
</evidence>
<dbReference type="Pfam" id="PF16197">
    <property type="entry name" value="KAsynt_C_assoc"/>
    <property type="match status" value="1"/>
</dbReference>
<evidence type="ECO:0000313" key="14">
    <source>
        <dbReference type="Proteomes" id="UP000243515"/>
    </source>
</evidence>
<keyword evidence="5" id="KW-0511">Multifunctional enzyme</keyword>
<dbReference type="Gene3D" id="3.40.47.10">
    <property type="match status" value="1"/>
</dbReference>
<dbReference type="FunFam" id="3.40.366.10:FF:000002">
    <property type="entry name" value="Probable polyketide synthase 2"/>
    <property type="match status" value="1"/>
</dbReference>
<dbReference type="InterPro" id="IPR009081">
    <property type="entry name" value="PP-bd_ACP"/>
</dbReference>
<dbReference type="Pfam" id="PF14765">
    <property type="entry name" value="PS-DH"/>
    <property type="match status" value="1"/>
</dbReference>
<evidence type="ECO:0000256" key="3">
    <source>
        <dbReference type="ARBA" id="ARBA00022598"/>
    </source>
</evidence>
<dbReference type="InterPro" id="IPR049900">
    <property type="entry name" value="PKS_mFAS_DH"/>
</dbReference>
<protein>
    <recommendedName>
        <fullName evidence="15">Carrier domain-containing protein</fullName>
    </recommendedName>
</protein>
<dbReference type="InterPro" id="IPR018201">
    <property type="entry name" value="Ketoacyl_synth_AS"/>
</dbReference>
<dbReference type="Gene3D" id="3.40.50.720">
    <property type="entry name" value="NAD(P)-binding Rossmann-like Domain"/>
    <property type="match status" value="2"/>
</dbReference>
<dbReference type="SMART" id="SM00825">
    <property type="entry name" value="PKS_KS"/>
    <property type="match status" value="1"/>
</dbReference>
<feature type="domain" description="Carrier" evidence="10">
    <location>
        <begin position="3375"/>
        <end position="3461"/>
    </location>
</feature>
<dbReference type="SUPFAM" id="SSF52151">
    <property type="entry name" value="FabD/lysophospholipase-like"/>
    <property type="match status" value="1"/>
</dbReference>
<dbReference type="PROSITE" id="PS00606">
    <property type="entry name" value="KS3_1"/>
    <property type="match status" value="1"/>
</dbReference>
<reference evidence="13 14" key="1">
    <citation type="journal article" date="2015" name="Environ. Microbiol.">
        <title>Metagenome sequence of Elaphomyces granulatus from sporocarp tissue reveals Ascomycota ectomycorrhizal fingerprints of genome expansion and a Proteobacteria-rich microbiome.</title>
        <authorList>
            <person name="Quandt C.A."/>
            <person name="Kohler A."/>
            <person name="Hesse C.N."/>
            <person name="Sharpton T.J."/>
            <person name="Martin F."/>
            <person name="Spatafora J.W."/>
        </authorList>
    </citation>
    <scope>NUCLEOTIDE SEQUENCE [LARGE SCALE GENOMIC DNA]</scope>
    <source>
        <strain evidence="13 14">OSC145934</strain>
    </source>
</reference>
<dbReference type="InterPro" id="IPR057326">
    <property type="entry name" value="KR_dom"/>
</dbReference>
<dbReference type="Gene3D" id="3.40.50.980">
    <property type="match status" value="2"/>
</dbReference>
<evidence type="ECO:0000256" key="7">
    <source>
        <dbReference type="PROSITE-ProRule" id="PRU01363"/>
    </source>
</evidence>
<name>A0A232LSV9_9EURO</name>
<dbReference type="GO" id="GO:0004315">
    <property type="term" value="F:3-oxoacyl-[acyl-carrier-protein] synthase activity"/>
    <property type="evidence" value="ECO:0007669"/>
    <property type="project" value="InterPro"/>
</dbReference>
<dbReference type="InterPro" id="IPR032821">
    <property type="entry name" value="PKS_assoc"/>
</dbReference>
<dbReference type="PROSITE" id="PS00455">
    <property type="entry name" value="AMP_BINDING"/>
    <property type="match status" value="1"/>
</dbReference>
<evidence type="ECO:0000256" key="8">
    <source>
        <dbReference type="SAM" id="MobiDB-lite"/>
    </source>
</evidence>
<keyword evidence="2" id="KW-0597">Phosphoprotein</keyword>
<comment type="similarity">
    <text evidence="6">In the C-terminal section; belongs to the NRP synthetase family.</text>
</comment>
<dbReference type="InterPro" id="IPR036291">
    <property type="entry name" value="NAD(P)-bd_dom_sf"/>
</dbReference>
<feature type="region of interest" description="C-terminal hotdog fold" evidence="7">
    <location>
        <begin position="1078"/>
        <end position="1237"/>
    </location>
</feature>
<dbReference type="InterPro" id="IPR016036">
    <property type="entry name" value="Malonyl_transacylase_ACP-bd"/>
</dbReference>
<evidence type="ECO:0000256" key="5">
    <source>
        <dbReference type="ARBA" id="ARBA00023268"/>
    </source>
</evidence>
<dbReference type="Gene3D" id="3.30.300.30">
    <property type="match status" value="1"/>
</dbReference>
<dbReference type="Pfam" id="PF00698">
    <property type="entry name" value="Acyl_transf_1"/>
    <property type="match status" value="1"/>
</dbReference>
<dbReference type="GO" id="GO:0044550">
    <property type="term" value="P:secondary metabolite biosynthetic process"/>
    <property type="evidence" value="ECO:0007669"/>
    <property type="project" value="TreeGrafter"/>
</dbReference>
<proteinExistence type="inferred from homology"/>
<dbReference type="Pfam" id="PF21089">
    <property type="entry name" value="PKS_DH_N"/>
    <property type="match status" value="1"/>
</dbReference>
<dbReference type="CDD" id="cd05195">
    <property type="entry name" value="enoyl_red"/>
    <property type="match status" value="1"/>
</dbReference>
<evidence type="ECO:0000256" key="1">
    <source>
        <dbReference type="ARBA" id="ARBA00022450"/>
    </source>
</evidence>
<feature type="active site" description="Proton acceptor; for dehydratase activity" evidence="7">
    <location>
        <position position="954"/>
    </location>
</feature>
<dbReference type="PANTHER" id="PTHR43775:SF37">
    <property type="entry name" value="SI:DKEY-61P9.11"/>
    <property type="match status" value="1"/>
</dbReference>
<dbReference type="SUPFAM" id="SSF51735">
    <property type="entry name" value="NAD(P)-binding Rossmann-fold domains"/>
    <property type="match status" value="2"/>
</dbReference>
<dbReference type="InterPro" id="IPR036736">
    <property type="entry name" value="ACP-like_sf"/>
</dbReference>
<evidence type="ECO:0000259" key="11">
    <source>
        <dbReference type="PROSITE" id="PS52004"/>
    </source>
</evidence>
<dbReference type="GO" id="GO:1901336">
    <property type="term" value="P:lactone biosynthetic process"/>
    <property type="evidence" value="ECO:0007669"/>
    <property type="project" value="UniProtKB-ARBA"/>
</dbReference>
<dbReference type="InterPro" id="IPR016035">
    <property type="entry name" value="Acyl_Trfase/lysoPLipase"/>
</dbReference>
<evidence type="ECO:0000256" key="4">
    <source>
        <dbReference type="ARBA" id="ARBA00022679"/>
    </source>
</evidence>
<dbReference type="SUPFAM" id="SSF53901">
    <property type="entry name" value="Thiolase-like"/>
    <property type="match status" value="1"/>
</dbReference>
<dbReference type="Pfam" id="PF23297">
    <property type="entry name" value="ACP_SdgA_C"/>
    <property type="match status" value="1"/>
</dbReference>
<feature type="domain" description="Ketosynthase family 3 (KS3)" evidence="11">
    <location>
        <begin position="2"/>
        <end position="429"/>
    </location>
</feature>
<dbReference type="InterPro" id="IPR049552">
    <property type="entry name" value="PKS_DH_N"/>
</dbReference>
<dbReference type="Gene3D" id="3.30.559.10">
    <property type="entry name" value="Chloramphenicol acetyltransferase-like domain"/>
    <property type="match status" value="1"/>
</dbReference>
<dbReference type="SUPFAM" id="SSF50129">
    <property type="entry name" value="GroES-like"/>
    <property type="match status" value="1"/>
</dbReference>
<dbReference type="InterPro" id="IPR000873">
    <property type="entry name" value="AMP-dep_synth/lig_dom"/>
</dbReference>
<dbReference type="Pfam" id="PF08240">
    <property type="entry name" value="ADH_N"/>
    <property type="match status" value="1"/>
</dbReference>
<dbReference type="InterPro" id="IPR023213">
    <property type="entry name" value="CAT-like_dom_sf"/>
</dbReference>
<feature type="region of interest" description="N-terminal hotdog fold" evidence="7">
    <location>
        <begin position="922"/>
        <end position="1058"/>
    </location>
</feature>
<dbReference type="Pfam" id="PF08659">
    <property type="entry name" value="KR"/>
    <property type="match status" value="1"/>
</dbReference>
<dbReference type="PROSITE" id="PS52004">
    <property type="entry name" value="KS3_2"/>
    <property type="match status" value="1"/>
</dbReference>
<dbReference type="Pfam" id="PF13602">
    <property type="entry name" value="ADH_zinc_N_2"/>
    <property type="match status" value="1"/>
</dbReference>
<dbReference type="SUPFAM" id="SSF52777">
    <property type="entry name" value="CoA-dependent acyltransferases"/>
    <property type="match status" value="2"/>
</dbReference>
<dbReference type="InterPro" id="IPR045851">
    <property type="entry name" value="AMP-bd_C_sf"/>
</dbReference>
<dbReference type="CDD" id="cd05930">
    <property type="entry name" value="A_NRPS"/>
    <property type="match status" value="1"/>
</dbReference>
<dbReference type="PROSITE" id="PS50006">
    <property type="entry name" value="FHA_DOMAIN"/>
    <property type="match status" value="1"/>
</dbReference>
<organism evidence="13 14">
    <name type="scientific">Elaphomyces granulatus</name>
    <dbReference type="NCBI Taxonomy" id="519963"/>
    <lineage>
        <taxon>Eukaryota</taxon>
        <taxon>Fungi</taxon>
        <taxon>Dikarya</taxon>
        <taxon>Ascomycota</taxon>
        <taxon>Pezizomycotina</taxon>
        <taxon>Eurotiomycetes</taxon>
        <taxon>Eurotiomycetidae</taxon>
        <taxon>Eurotiales</taxon>
        <taxon>Elaphomycetaceae</taxon>
        <taxon>Elaphomyces</taxon>
    </lineage>
</organism>
<dbReference type="CDD" id="cd20483">
    <property type="entry name" value="C_PKS-NRPS"/>
    <property type="match status" value="1"/>
</dbReference>
<evidence type="ECO:0000256" key="2">
    <source>
        <dbReference type="ARBA" id="ARBA00022553"/>
    </source>
</evidence>
<dbReference type="SMART" id="SM00826">
    <property type="entry name" value="PKS_DH"/>
    <property type="match status" value="1"/>
</dbReference>
<dbReference type="FunFam" id="3.40.50.720:FF:000209">
    <property type="entry name" value="Polyketide synthase Pks12"/>
    <property type="match status" value="1"/>
</dbReference>
<dbReference type="GO" id="GO:0006633">
    <property type="term" value="P:fatty acid biosynthetic process"/>
    <property type="evidence" value="ECO:0007669"/>
    <property type="project" value="InterPro"/>
</dbReference>
<feature type="compositionally biased region" description="Polar residues" evidence="8">
    <location>
        <begin position="2319"/>
        <end position="2329"/>
    </location>
</feature>
<dbReference type="PANTHER" id="PTHR43775">
    <property type="entry name" value="FATTY ACID SYNTHASE"/>
    <property type="match status" value="1"/>
</dbReference>
<dbReference type="InterPro" id="IPR000253">
    <property type="entry name" value="FHA_dom"/>
</dbReference>
<dbReference type="InterPro" id="IPR013968">
    <property type="entry name" value="PKS_KR"/>
</dbReference>
<dbReference type="InterPro" id="IPR020841">
    <property type="entry name" value="PKS_Beta-ketoAc_synthase_dom"/>
</dbReference>
<keyword evidence="14" id="KW-1185">Reference proteome</keyword>
<gene>
    <name evidence="13" type="ORF">Egran_05071</name>
</gene>
<dbReference type="SUPFAM" id="SSF56801">
    <property type="entry name" value="Acetyl-CoA synthetase-like"/>
    <property type="match status" value="1"/>
</dbReference>
<dbReference type="PROSITE" id="PS50075">
    <property type="entry name" value="CARRIER"/>
    <property type="match status" value="2"/>
</dbReference>
<evidence type="ECO:0008006" key="15">
    <source>
        <dbReference type="Google" id="ProtNLM"/>
    </source>
</evidence>
<dbReference type="GO" id="GO:0016491">
    <property type="term" value="F:oxidoreductase activity"/>
    <property type="evidence" value="ECO:0007669"/>
    <property type="project" value="InterPro"/>
</dbReference>
<feature type="compositionally biased region" description="Basic and acidic residues" evidence="8">
    <location>
        <begin position="2306"/>
        <end position="2318"/>
    </location>
</feature>
<dbReference type="SUPFAM" id="SSF55048">
    <property type="entry name" value="Probable ACP-binding domain of malonyl-CoA ACP transacylase"/>
    <property type="match status" value="1"/>
</dbReference>
<dbReference type="SMART" id="SM00822">
    <property type="entry name" value="PKS_KR"/>
    <property type="match status" value="1"/>
</dbReference>
<dbReference type="InterPro" id="IPR050091">
    <property type="entry name" value="PKS_NRPS_Biosynth_Enz"/>
</dbReference>
<dbReference type="InterPro" id="IPR020806">
    <property type="entry name" value="PKS_PP-bd"/>
</dbReference>
<dbReference type="Gene3D" id="1.10.1200.10">
    <property type="entry name" value="ACP-like"/>
    <property type="match status" value="2"/>
</dbReference>
<dbReference type="Pfam" id="PF00550">
    <property type="entry name" value="PP-binding"/>
    <property type="match status" value="1"/>
</dbReference>
<dbReference type="Gene3D" id="3.90.180.10">
    <property type="entry name" value="Medium-chain alcohol dehydrogenases, catalytic domain"/>
    <property type="match status" value="1"/>
</dbReference>
<comment type="caution">
    <text evidence="13">The sequence shown here is derived from an EMBL/GenBank/DDBJ whole genome shotgun (WGS) entry which is preliminary data.</text>
</comment>
<dbReference type="InterPro" id="IPR010071">
    <property type="entry name" value="AA_adenyl_dom"/>
</dbReference>
<feature type="active site" description="Proton donor; for dehydratase activity" evidence="7">
    <location>
        <position position="1143"/>
    </location>
</feature>
<feature type="domain" description="Carrier" evidence="10">
    <location>
        <begin position="2223"/>
        <end position="2300"/>
    </location>
</feature>
<dbReference type="GO" id="GO:0031177">
    <property type="term" value="F:phosphopantetheine binding"/>
    <property type="evidence" value="ECO:0007669"/>
    <property type="project" value="InterPro"/>
</dbReference>
<dbReference type="InterPro" id="IPR013154">
    <property type="entry name" value="ADH-like_N"/>
</dbReference>
<keyword evidence="4" id="KW-0808">Transferase</keyword>
<dbReference type="Pfam" id="PF02801">
    <property type="entry name" value="Ketoacyl-synt_C"/>
    <property type="match status" value="1"/>
</dbReference>
<feature type="region of interest" description="Disordered" evidence="8">
    <location>
        <begin position="2302"/>
        <end position="2329"/>
    </location>
</feature>
<feature type="domain" description="PKS/mFAS DH" evidence="12">
    <location>
        <begin position="922"/>
        <end position="1237"/>
    </location>
</feature>
<dbReference type="SMART" id="SM00827">
    <property type="entry name" value="PKS_AT"/>
    <property type="match status" value="1"/>
</dbReference>
<accession>A0A232LSV9</accession>
<dbReference type="OrthoDB" id="329835at2759"/>
<dbReference type="NCBIfam" id="TIGR01733">
    <property type="entry name" value="AA-adenyl-dom"/>
    <property type="match status" value="1"/>
</dbReference>
<evidence type="ECO:0000259" key="9">
    <source>
        <dbReference type="PROSITE" id="PS50006"/>
    </source>
</evidence>
<dbReference type="GO" id="GO:0004312">
    <property type="term" value="F:fatty acid synthase activity"/>
    <property type="evidence" value="ECO:0007669"/>
    <property type="project" value="TreeGrafter"/>
</dbReference>
<dbReference type="Gene3D" id="3.30.70.3290">
    <property type="match status" value="1"/>
</dbReference>
<keyword evidence="3" id="KW-0436">Ligase</keyword>
<dbReference type="SMART" id="SM00829">
    <property type="entry name" value="PKS_ER"/>
    <property type="match status" value="1"/>
</dbReference>
<dbReference type="InterPro" id="IPR014030">
    <property type="entry name" value="Ketoacyl_synth_N"/>
</dbReference>
<evidence type="ECO:0000259" key="10">
    <source>
        <dbReference type="PROSITE" id="PS50075"/>
    </source>
</evidence>
<dbReference type="FunFam" id="3.40.47.10:FF:000019">
    <property type="entry name" value="Polyketide synthase type I"/>
    <property type="match status" value="1"/>
</dbReference>
<dbReference type="InterPro" id="IPR001227">
    <property type="entry name" value="Ac_transferase_dom_sf"/>
</dbReference>
<dbReference type="Pfam" id="PF00109">
    <property type="entry name" value="ketoacyl-synt"/>
    <property type="match status" value="1"/>
</dbReference>
<dbReference type="Gene3D" id="3.40.366.10">
    <property type="entry name" value="Malonyl-Coenzyme A Acyl Carrier Protein, domain 2"/>
    <property type="match status" value="1"/>
</dbReference>
<dbReference type="InterPro" id="IPR020843">
    <property type="entry name" value="ER"/>
</dbReference>
<dbReference type="Gene3D" id="3.30.559.30">
    <property type="entry name" value="Nonribosomal peptide synthetase, condensation domain"/>
    <property type="match status" value="1"/>
</dbReference>
<dbReference type="Gene3D" id="2.30.38.10">
    <property type="entry name" value="Luciferase, Domain 3"/>
    <property type="match status" value="1"/>
</dbReference>
<sequence length="3476" mass="385774">MESCPTIIGMACRLPGATNPSKLWDNIIEQKDLRRSMPKERFNIDTFYHPEYAHKGTTNTKYGYFLDQPLGDFDAEFFGISGKEAEAMDPQQRMLLEVVYEALEDAGITLEQVRGSRTSVFCGSYTTANDYHSMQGKDLEMYPKYAITGTGNAILSNRISYFYNLRGPSMTVDTACSSSLVSLHLGSQSLINGEADMALILGSSLHFVPNVYQTMSDMGFVSPDGRCRTFDAQGSGYARGEGICAIVLKKYGDAVQNGDLIRAIVRGTGVNHDGKTDGITRPSADAQEVLIRETYHAAGLHPDETQYFEAHGTGTKAGDPLEAKAIGAVFGTPTRTEPLYVGSVKTNIGHLEGAAGLAGVIKATLAIEQGKIPPNMLFQEPNPEIHFEQWKLRVSTTQKDWPTVSYVPRRASVNSFGYGGANAHAILESCHDLSLVNGHSASNGHINDRPYLLPITSHSRVGATLTSSSLRNYLHEKEDPIVKNLAQSLTFRRTLHKYRSFAIGYDRESVVTELATPRPTASWAHAINSPQRIGFVFTGQGAQSFDMGRQLIHQSPFFRSRLESCDAVLKELPDGPSWSIVEELLHSENDSRLSQSRFSQPVCTALQLATVDLLKEWGITPAAVCGHSSGEISAAYAAGILSLEAAIIVAYYRGLHMNFGADYPTPGSMMAIGMSHIDSIAELERYKERLTVAAVNSPSSVTVSGDRDAILEFQDALGARKVFNRLLKVEQAFHSHHMRPLAPAYERALAMCPRYETQEATCRMFSSVTGRVVESSGMGASYWADNMVQPVRFYEALVGIILDDDENQNIDILLEIGPHAALKGPSTEIMSSLKINVPYLASLNRSKPAFESLLEAAGQLFALGFPINLPAVNKDYFVKSAVQHIPSRGNQLRDLPAYSWNHENYWFSTRLVKEYLQRPWRHSILGAPVPGSIDNMPRWRNYLRLSEIPWLRDHNVDNKIVFPAAGFACMAVEAAVRLKAQRSPISRIQIRDHLIIAPLTLHENSEQGSETLVELHPVTVSSRTISDEWYEYFVSSYDENGQFTEHCRGRISIVYGTPDALHPFTKYPTTKELTDQSDRRLSASALYSHLDDINLHYGESFALLKEDIASGPGFSVTSFTFDPSVFPPHEVAEQTIIHPTLLDATYHVIFTAIESLLGRQITDAFVPTFMSSVDISGILAEPKSYVSKRHYTVQTHTQLPSQRIAINDILLREQNGGGILLEARGVEVTALGTESIQSKERTLFFRQRWQPCFDLLASNADLPVESQSLTTLLDLYTFQHPDSTILYVSWKPEDVKDLLPHLLPTRTGRPVFRHMHILSVGEVDVLTIRDFEKLFGGLVKICDPEGTYDLIIVDAKSNNAPPINLNAVISQSSVLFSNTGIVGIQASLETIVPLVGWGAFRLRQQEKLEHGSLTVITSSTVSDLTEKVIEQMQGAKNGTLVLKSNLQTLPQNGITTKDVVVLSSLDEDIEVQDNWIGVRHLLTEENRNVVWVLQGAAIECSNPNHAKISGLLRTARNENQQSRFVSLDIEKTSSAELISQRVSQALDRRLAEEDLADRDGCVYIPRIEEDVALNRKLPNGAGGEPQLQQLGSSSPMSLRIGKVGLLETLHFAENEDISQVPLGESEVEIQVKASALNFRDIAISMGIIQDYKLGDECSGIVIRTGPKVDNAAFKPGDRVVAWRPGQGAHATVVRQPAEMCVRLPDSMSFSLAASLPLIMTTAYYAVNDIGRLQPGETILVHSAAGGVGQIAVQLAQRIGARVLATCSETKRELLRRRYGLPDSDIFSSRDDSFVRGVLEVTNGKGVDVAINSLAGKLLQETWRCINTFGRFVEIGKRDIHQNSNLSMGPFRKNISFASVDMITIYEQNRPLGKRLLETVFDLFFKGEIVSPEGLFEFPYSQAEKAFRQLQLGKHTGKVVLVPGEDNVVRVAPPRYRNTALFTPEKTYLFVGGLGGLGTAVVEWMYLRGARVFAFLSRSGDDRTDARETVGWLRSRQAKVTVYRGDVSILADVRRVVGDIGPSLGGVFHAAVVLQDSMIRSLTLKQLQTCMQAKCNGAQNLHEATLSVPLDFFICFSSVSAIFGTKGQGAYVAANAYVDALMRWRREQGLVGTTMNVGAILSRGLVTESTVIRQNLERSKLDIVTEQELMYLVEESIILNRHGFDPKGLDWHQIIAGINVRQPDVFWAERSVFRNLYANREYLNLPTAGKAIKKLIALSTDPDSRLAAMSEAFIEKVASILGTPVESITTSNPLSFYGLDSIVAVELRKWFNETADVDLSLFDVLSAKSINALVAKVVKSMPQGKDNAQDGTRDIETSKSNHINGELGSNSLAPSSHIPKAVITGPIPMSTFQTRMFFQHMFLEEQWRLNLSGVFRLTGKPNINALEQSYREVVLRHPVLNSAFCSDGDILEQRILPEVKYQLIVHDLSGEAHAEERLDQLVSEYKHRNLDIEQGEVVIWALIKISDEAYVLVVVAHHICFDRGSLFILMNTWVDLYNTLSSRRDPDTVLPPRINYTDFTFWHNDRLQSEDNVPHLKFWKEYLQGAPETGQLLPFSKQKRPEIMIPETVICQLHVAQNLVARMKRICSQMSVTPFHFLLAAFRAFLFRYTGDRDMVLLMADGNRPHVEAEELVGCFVNMVPLRFQEDCSDMEFDSLVKSASETTLQALSHSQIAFDEIVNSLQLPRRPGHMPVGQISINYQMHGALPTYRTSDFEIAADSLSNIPTPYEIALEAVENGDDNGLSLSVEYCTALYGAEAMDRFSENFVTFLTSAVRDHRQPISEIDLCGAKEKQHLQANFWNTQFVEDAWADTTILQKIYRFSKTSPQQEAIKTSSGDSISYSELFQKAFTLAKAMNDVGNTSSAVGVFMKAGAECIIGILATLITSKCYVPLATSHVDDRLSFIIQDARIGLVLTTEELQGRAESLVAKSGTKAQVITTNNETVISEQQLPILTKCNPDQPFYMIHTSGSTGNPKGVTITHNATRQMLSCLHRDYHFSAQDRFLFATSISFDLSIVQIFSPLTCGATMCIATEDTRRDPVALSSFMLDEAVTFTYFTPTQLSLLLEFSADTLRKCHKYRLCFLCGERLPSRLVWAFVDLNLPAEMFNLYGLSETVVQNTSYEIRYGLMSDTVPIGRGLDNSRLYVVDPALHPVPAEMPGELYLGGALLASGYNNLPSKTQNAFLANPFATKEDISQGWTKMFRTGDRTRFLPCGALEFLGRINGDKQVKIRGHRVELGEVENQVRNTPEFGLQFVDVVVVYRSVQEQQEAENEEDKMLIAFLVLRRGLSMQDEQKDTIVNIHTAVSKFLNEYMLPSAYQIVQSLPLLPSGKLDRQKLLTQPLQLIYPFHSASSDNTDSSPIPHVTNGSVNGDTSIDPSISTAQAIIQIFHDVLAPSTGAANNKNITLETNFFEAGGNSILMMRLQSRIWKKFSGQVKKVPSLAQMFTKPTPRALAEVMLGVTADDMKWSQLHSLLTK</sequence>
<dbReference type="Gene3D" id="3.10.129.110">
    <property type="entry name" value="Polyketide synthase dehydratase"/>
    <property type="match status" value="1"/>
</dbReference>
<feature type="domain" description="FHA" evidence="9">
    <location>
        <begin position="1155"/>
        <end position="1216"/>
    </location>
</feature>
<dbReference type="SMART" id="SM00823">
    <property type="entry name" value="PKS_PP"/>
    <property type="match status" value="2"/>
</dbReference>
<dbReference type="InterPro" id="IPR001242">
    <property type="entry name" value="Condensation_dom"/>
</dbReference>
<dbReference type="PROSITE" id="PS52019">
    <property type="entry name" value="PKS_MFAS_DH"/>
    <property type="match status" value="1"/>
</dbReference>